<gene>
    <name evidence="5" type="ORF">DB32_008235</name>
</gene>
<protein>
    <submittedName>
        <fullName evidence="5">ThiJ/PfpI family protein</fullName>
    </submittedName>
</protein>
<dbReference type="EMBL" id="CP011125">
    <property type="protein sequence ID" value="AKF11086.1"/>
    <property type="molecule type" value="Genomic_DNA"/>
</dbReference>
<dbReference type="InterPro" id="IPR050325">
    <property type="entry name" value="Prot/Nucl_acid_deglycase"/>
</dbReference>
<evidence type="ECO:0000256" key="3">
    <source>
        <dbReference type="ARBA" id="ARBA00038493"/>
    </source>
</evidence>
<name>A0A0F6W9V1_9BACT</name>
<dbReference type="Proteomes" id="UP000034883">
    <property type="component" value="Chromosome"/>
</dbReference>
<evidence type="ECO:0000256" key="2">
    <source>
        <dbReference type="ARBA" id="ARBA00023239"/>
    </source>
</evidence>
<accession>A0A0F6W9V1</accession>
<keyword evidence="6" id="KW-1185">Reference proteome</keyword>
<dbReference type="KEGG" id="samy:DB32_008235"/>
<evidence type="ECO:0000259" key="4">
    <source>
        <dbReference type="Pfam" id="PF01965"/>
    </source>
</evidence>
<proteinExistence type="inferred from homology"/>
<evidence type="ECO:0000256" key="1">
    <source>
        <dbReference type="ARBA" id="ARBA00023016"/>
    </source>
</evidence>
<organism evidence="5 6">
    <name type="scientific">Sandaracinus amylolyticus</name>
    <dbReference type="NCBI Taxonomy" id="927083"/>
    <lineage>
        <taxon>Bacteria</taxon>
        <taxon>Pseudomonadati</taxon>
        <taxon>Myxococcota</taxon>
        <taxon>Polyangia</taxon>
        <taxon>Polyangiales</taxon>
        <taxon>Sandaracinaceae</taxon>
        <taxon>Sandaracinus</taxon>
    </lineage>
</organism>
<dbReference type="STRING" id="927083.DB32_008235"/>
<dbReference type="PANTHER" id="PTHR48094:SF11">
    <property type="entry name" value="GLUTATHIONE-INDEPENDENT GLYOXALASE HSP31-RELATED"/>
    <property type="match status" value="1"/>
</dbReference>
<sequence>MTSHRSVLALALLACCAPRHDDTAREPESQMTQRPTILIATTSHDRKGDTGEPTGAYLPEIAEPYEVFVDAGYDVEFASVRGGRVPLDGVDRSVPAVARFLDDAALVARLHASIASRDVDPSRYAAIFFAGGHGAMWDLPDDVAFQRVTAAIYERGGAVAAVCHGPAALVNVRLADGRPLVAGRTVSAFTDDEERAVQLDRVVPFLLESALRERGAHLVTAPRWQPRVAVDARLVTGQNPASAAPTARALVELLATLR</sequence>
<keyword evidence="2" id="KW-0456">Lyase</keyword>
<dbReference type="PANTHER" id="PTHR48094">
    <property type="entry name" value="PROTEIN/NUCLEIC ACID DEGLYCASE DJ-1-RELATED"/>
    <property type="match status" value="1"/>
</dbReference>
<evidence type="ECO:0000313" key="6">
    <source>
        <dbReference type="Proteomes" id="UP000034883"/>
    </source>
</evidence>
<dbReference type="AlphaFoldDB" id="A0A0F6W9V1"/>
<dbReference type="SUPFAM" id="SSF52317">
    <property type="entry name" value="Class I glutamine amidotransferase-like"/>
    <property type="match status" value="1"/>
</dbReference>
<dbReference type="CDD" id="cd03141">
    <property type="entry name" value="GATase1_Hsp31_like"/>
    <property type="match status" value="1"/>
</dbReference>
<dbReference type="Gene3D" id="3.40.50.880">
    <property type="match status" value="1"/>
</dbReference>
<feature type="domain" description="DJ-1/PfpI" evidence="4">
    <location>
        <begin position="60"/>
        <end position="252"/>
    </location>
</feature>
<dbReference type="Pfam" id="PF01965">
    <property type="entry name" value="DJ-1_PfpI"/>
    <property type="match status" value="1"/>
</dbReference>
<evidence type="ECO:0000313" key="5">
    <source>
        <dbReference type="EMBL" id="AKF11086.1"/>
    </source>
</evidence>
<dbReference type="GO" id="GO:0005737">
    <property type="term" value="C:cytoplasm"/>
    <property type="evidence" value="ECO:0007669"/>
    <property type="project" value="TreeGrafter"/>
</dbReference>
<reference evidence="5 6" key="1">
    <citation type="submission" date="2015-03" db="EMBL/GenBank/DDBJ databases">
        <title>Genome assembly of Sandaracinus amylolyticus DSM 53668.</title>
        <authorList>
            <person name="Sharma G."/>
            <person name="Subramanian S."/>
        </authorList>
    </citation>
    <scope>NUCLEOTIDE SEQUENCE [LARGE SCALE GENOMIC DNA]</scope>
    <source>
        <strain evidence="5 6">DSM 53668</strain>
    </source>
</reference>
<keyword evidence="1" id="KW-0346">Stress response</keyword>
<dbReference type="GO" id="GO:0019243">
    <property type="term" value="P:methylglyoxal catabolic process to D-lactate via S-lactoyl-glutathione"/>
    <property type="evidence" value="ECO:0007669"/>
    <property type="project" value="TreeGrafter"/>
</dbReference>
<comment type="similarity">
    <text evidence="3">Belongs to the peptidase C56 family. HSP31-like subfamily.</text>
</comment>
<dbReference type="GO" id="GO:0019172">
    <property type="term" value="F:glyoxalase III activity"/>
    <property type="evidence" value="ECO:0007669"/>
    <property type="project" value="TreeGrafter"/>
</dbReference>
<dbReference type="InterPro" id="IPR029062">
    <property type="entry name" value="Class_I_gatase-like"/>
</dbReference>
<dbReference type="InterPro" id="IPR002818">
    <property type="entry name" value="DJ-1/PfpI"/>
</dbReference>